<keyword evidence="3" id="KW-1185">Reference proteome</keyword>
<dbReference type="InterPro" id="IPR011990">
    <property type="entry name" value="TPR-like_helical_dom_sf"/>
</dbReference>
<evidence type="ECO:0000256" key="1">
    <source>
        <dbReference type="SAM" id="SignalP"/>
    </source>
</evidence>
<feature type="chain" id="PRO_5002646242" description="Tetratricopeptide repeat protein" evidence="1">
    <location>
        <begin position="32"/>
        <end position="634"/>
    </location>
</feature>
<name>A2SF47_METPP</name>
<evidence type="ECO:0000313" key="2">
    <source>
        <dbReference type="EMBL" id="ABM94186.1"/>
    </source>
</evidence>
<accession>A2SF47</accession>
<dbReference type="Gene3D" id="1.25.40.10">
    <property type="entry name" value="Tetratricopeptide repeat domain"/>
    <property type="match status" value="1"/>
</dbReference>
<evidence type="ECO:0000313" key="3">
    <source>
        <dbReference type="Proteomes" id="UP000000366"/>
    </source>
</evidence>
<feature type="signal peptide" evidence="1">
    <location>
        <begin position="1"/>
        <end position="31"/>
    </location>
</feature>
<keyword evidence="1" id="KW-0732">Signal</keyword>
<gene>
    <name evidence="2" type="ordered locus">Mpe_A1224</name>
</gene>
<reference evidence="2 3" key="1">
    <citation type="journal article" date="2007" name="J. Bacteriol.">
        <title>Whole-genome analysis of the methyl tert-butyl ether-degrading beta-proteobacterium Methylibium petroleiphilum PM1.</title>
        <authorList>
            <person name="Kane S.R."/>
            <person name="Chakicherla A.Y."/>
            <person name="Chain P.S.G."/>
            <person name="Schmidt R."/>
            <person name="Shin M.W."/>
            <person name="Legler T.C."/>
            <person name="Scow K.M."/>
            <person name="Larimer F.W."/>
            <person name="Lucas S.M."/>
            <person name="Richardson P.M."/>
            <person name="Hristova K.R."/>
        </authorList>
    </citation>
    <scope>NUCLEOTIDE SEQUENCE [LARGE SCALE GENOMIC DNA]</scope>
    <source>
        <strain evidence="3">ATCC BAA-1232 / LMG 22953 / PM1</strain>
    </source>
</reference>
<dbReference type="RefSeq" id="WP_011828823.1">
    <property type="nucleotide sequence ID" value="NC_008825.1"/>
</dbReference>
<organism evidence="2 3">
    <name type="scientific">Methylibium petroleiphilum (strain ATCC BAA-1232 / LMG 22953 / PM1)</name>
    <dbReference type="NCBI Taxonomy" id="420662"/>
    <lineage>
        <taxon>Bacteria</taxon>
        <taxon>Pseudomonadati</taxon>
        <taxon>Pseudomonadota</taxon>
        <taxon>Betaproteobacteria</taxon>
        <taxon>Burkholderiales</taxon>
        <taxon>Sphaerotilaceae</taxon>
        <taxon>Methylibium</taxon>
    </lineage>
</organism>
<dbReference type="eggNOG" id="COG0457">
    <property type="taxonomic scope" value="Bacteria"/>
</dbReference>
<dbReference type="Proteomes" id="UP000000366">
    <property type="component" value="Chromosome"/>
</dbReference>
<proteinExistence type="predicted"/>
<dbReference type="AlphaFoldDB" id="A2SF47"/>
<dbReference type="SUPFAM" id="SSF48452">
    <property type="entry name" value="TPR-like"/>
    <property type="match status" value="2"/>
</dbReference>
<dbReference type="EMBL" id="CP000555">
    <property type="protein sequence ID" value="ABM94186.1"/>
    <property type="molecule type" value="Genomic_DNA"/>
</dbReference>
<dbReference type="KEGG" id="mpt:Mpe_A1224"/>
<protein>
    <recommendedName>
        <fullName evidence="4">Tetratricopeptide repeat protein</fullName>
    </recommendedName>
</protein>
<evidence type="ECO:0008006" key="4">
    <source>
        <dbReference type="Google" id="ProtNLM"/>
    </source>
</evidence>
<dbReference type="STRING" id="420662.Mpe_A1224"/>
<sequence length="634" mass="69441">MGSRSFLSRATKRLLATAAFAALLPAGGALAAEPQPQRVIKDPHYGDTLFHFFQDHYFTSITTLMTSQHFDRVPAHADDAEVLRGGLLLSYGLHREAGEIFAQLIEKGASPAVRDRAWYYLAKIRYQRGFLAEAEQAIDRVENHLPPALEDDRGLLKANLLMARGDHAGAAAVLNGMAKRPGAGQYARFNLGVALVRSGDTAGGSALLDEIGRAPQPDEEFRTLRDKANVALGFAALQDERAEAARGYLERVRLESLHANKALLGFGWAAAALKQPAKALVPWTELAQRDGSDAAVLEGRIALPYAYAELGALGQALAGYNEAIAAYDREAAHLNESIAAIRAGKLVEGLIDRNPGDEMGWFWTLRELPELPHAGHLAQVLAEHEFQEAFKNYRDLRFLSNNLQHWADNLGVFGDMLANRRQAFAQRLTQVQAGAKANESGLDAVQQRRDALAGDLARAESQADGVAFADARQRELLTRIDDVRAALKAQAGDPQFATAPDRVRLAAGALSWQLAQDYPARVWEAKKALQTIDSELAEARRRDTALAQAQRDEPVRFGSFDGRIAELDRRIQALIPRVAALSREQQQVVQDIAVAALTRQQERLTAYLTQARFAVAQLHDRATLAKETDRASAQ</sequence>
<dbReference type="HOGENOM" id="CLU_029512_0_0_4"/>